<gene>
    <name evidence="5" type="ORF">UFOPK3342_00321</name>
</gene>
<dbReference type="CDD" id="cd03316">
    <property type="entry name" value="MR_like"/>
    <property type="match status" value="1"/>
</dbReference>
<keyword evidence="2" id="KW-0479">Metal-binding</keyword>
<sequence>MNAITRVETELIRVPLARTYKGSFYQMTHRSTVLLRIFTDDGAMGEAYVGDEDAGLSEIDSIIHEEIAPRLFGHDGQAIEKCWEIARPATWNILRDRRLGLVASAAFDTALWDLMGRTLNIPLWKLWGGYRDAVPVISIGGYYNSNLTIEAEIKYLRDKQFAGMKFKVGGLSPAEDAKRVKLARSVAGPDFKIAVDANQGWDIESAVVFARLVEDQDIMWFEEPCHWENDRRAMRDVRFRSGIAVCAGQTEMSAAGCRDLMEIAAIDYCNFDSSWSGGPTEWLRAAAVAATYGVKMAHHEEAQVSAHLIASQSHGTFIEFFHPDRDPIWHNMIANAAPLKSGYMALPTGPGLGWELDRDYIAAHRISERTTKR</sequence>
<dbReference type="SMART" id="SM00922">
    <property type="entry name" value="MR_MLE"/>
    <property type="match status" value="1"/>
</dbReference>
<dbReference type="PANTHER" id="PTHR13794:SF58">
    <property type="entry name" value="MITOCHONDRIAL ENOLASE SUPERFAMILY MEMBER 1"/>
    <property type="match status" value="1"/>
</dbReference>
<dbReference type="GO" id="GO:0000287">
    <property type="term" value="F:magnesium ion binding"/>
    <property type="evidence" value="ECO:0007669"/>
    <property type="project" value="TreeGrafter"/>
</dbReference>
<dbReference type="GO" id="GO:0016052">
    <property type="term" value="P:carbohydrate catabolic process"/>
    <property type="evidence" value="ECO:0007669"/>
    <property type="project" value="TreeGrafter"/>
</dbReference>
<dbReference type="PANTHER" id="PTHR13794">
    <property type="entry name" value="ENOLASE SUPERFAMILY, MANDELATE RACEMASE"/>
    <property type="match status" value="1"/>
</dbReference>
<dbReference type="InterPro" id="IPR036849">
    <property type="entry name" value="Enolase-like_C_sf"/>
</dbReference>
<keyword evidence="3" id="KW-0460">Magnesium</keyword>
<dbReference type="InterPro" id="IPR046945">
    <property type="entry name" value="RHMD-like"/>
</dbReference>
<dbReference type="InterPro" id="IPR013342">
    <property type="entry name" value="Mandelate_racemase_C"/>
</dbReference>
<name>A0A6J7CQE9_9ZZZZ</name>
<dbReference type="Gene3D" id="3.30.390.10">
    <property type="entry name" value="Enolase-like, N-terminal domain"/>
    <property type="match status" value="1"/>
</dbReference>
<dbReference type="GO" id="GO:0016836">
    <property type="term" value="F:hydro-lyase activity"/>
    <property type="evidence" value="ECO:0007669"/>
    <property type="project" value="TreeGrafter"/>
</dbReference>
<evidence type="ECO:0000259" key="4">
    <source>
        <dbReference type="SMART" id="SM00922"/>
    </source>
</evidence>
<dbReference type="SUPFAM" id="SSF51604">
    <property type="entry name" value="Enolase C-terminal domain-like"/>
    <property type="match status" value="1"/>
</dbReference>
<accession>A0A6J7CQE9</accession>
<reference evidence="5" key="1">
    <citation type="submission" date="2020-05" db="EMBL/GenBank/DDBJ databases">
        <authorList>
            <person name="Chiriac C."/>
            <person name="Salcher M."/>
            <person name="Ghai R."/>
            <person name="Kavagutti S V."/>
        </authorList>
    </citation>
    <scope>NUCLEOTIDE SEQUENCE</scope>
</reference>
<dbReference type="SFLD" id="SFLDS00001">
    <property type="entry name" value="Enolase"/>
    <property type="match status" value="1"/>
</dbReference>
<dbReference type="InterPro" id="IPR029065">
    <property type="entry name" value="Enolase_C-like"/>
</dbReference>
<feature type="domain" description="Mandelate racemase/muconate lactonizing enzyme C-terminal" evidence="4">
    <location>
        <begin position="146"/>
        <end position="244"/>
    </location>
</feature>
<evidence type="ECO:0000256" key="2">
    <source>
        <dbReference type="ARBA" id="ARBA00022723"/>
    </source>
</evidence>
<dbReference type="Pfam" id="PF02746">
    <property type="entry name" value="MR_MLE_N"/>
    <property type="match status" value="1"/>
</dbReference>
<protein>
    <submittedName>
        <fullName evidence="5">Unannotated protein</fullName>
    </submittedName>
</protein>
<evidence type="ECO:0000256" key="3">
    <source>
        <dbReference type="ARBA" id="ARBA00022842"/>
    </source>
</evidence>
<dbReference type="Pfam" id="PF13378">
    <property type="entry name" value="MR_MLE_C"/>
    <property type="match status" value="1"/>
</dbReference>
<organism evidence="5">
    <name type="scientific">freshwater metagenome</name>
    <dbReference type="NCBI Taxonomy" id="449393"/>
    <lineage>
        <taxon>unclassified sequences</taxon>
        <taxon>metagenomes</taxon>
        <taxon>ecological metagenomes</taxon>
    </lineage>
</organism>
<comment type="cofactor">
    <cofactor evidence="1">
        <name>Mg(2+)</name>
        <dbReference type="ChEBI" id="CHEBI:18420"/>
    </cofactor>
</comment>
<dbReference type="EMBL" id="CAFBLH010000006">
    <property type="protein sequence ID" value="CAB4859138.1"/>
    <property type="molecule type" value="Genomic_DNA"/>
</dbReference>
<dbReference type="AlphaFoldDB" id="A0A6J7CQE9"/>
<proteinExistence type="predicted"/>
<dbReference type="Gene3D" id="3.20.20.120">
    <property type="entry name" value="Enolase-like C-terminal domain"/>
    <property type="match status" value="1"/>
</dbReference>
<dbReference type="InterPro" id="IPR013341">
    <property type="entry name" value="Mandelate_racemase_N_dom"/>
</dbReference>
<dbReference type="SUPFAM" id="SSF54826">
    <property type="entry name" value="Enolase N-terminal domain-like"/>
    <property type="match status" value="1"/>
</dbReference>
<evidence type="ECO:0000313" key="5">
    <source>
        <dbReference type="EMBL" id="CAB4859138.1"/>
    </source>
</evidence>
<evidence type="ECO:0000256" key="1">
    <source>
        <dbReference type="ARBA" id="ARBA00001946"/>
    </source>
</evidence>
<dbReference type="InterPro" id="IPR029017">
    <property type="entry name" value="Enolase-like_N"/>
</dbReference>